<sequence length="229" mass="24043">MSNPLNEIRDPDAWRTRSRIPRASGAWVGVARVQTPPPYVADAPRADRPGSDRALTEKAWATESGGADLGGADLGGAESGAAESWAEDACVDEVGVSDHVDARAWAASMLAAEARKADAPRGRHGAPAPQQLPHQRDAAWLDSPAPDAEWAGDAVSGREYSARRTPLSSGDGGRHRAPRALRLVYSADNAEPVEPAERSEGETNEGPVNRPGGHTRASLPAPTEETTPA</sequence>
<evidence type="ECO:0000313" key="3">
    <source>
        <dbReference type="Proteomes" id="UP000184440"/>
    </source>
</evidence>
<organism evidence="2 3">
    <name type="scientific">Cryptosporangium aurantiacum</name>
    <dbReference type="NCBI Taxonomy" id="134849"/>
    <lineage>
        <taxon>Bacteria</taxon>
        <taxon>Bacillati</taxon>
        <taxon>Actinomycetota</taxon>
        <taxon>Actinomycetes</taxon>
        <taxon>Cryptosporangiales</taxon>
        <taxon>Cryptosporangiaceae</taxon>
        <taxon>Cryptosporangium</taxon>
    </lineage>
</organism>
<keyword evidence="3" id="KW-1185">Reference proteome</keyword>
<accession>A0A1M7PUH5</accession>
<dbReference type="EMBL" id="FRCS01000003">
    <property type="protein sequence ID" value="SHN21153.1"/>
    <property type="molecule type" value="Genomic_DNA"/>
</dbReference>
<feature type="region of interest" description="Disordered" evidence="1">
    <location>
        <begin position="116"/>
        <end position="229"/>
    </location>
</feature>
<feature type="region of interest" description="Disordered" evidence="1">
    <location>
        <begin position="36"/>
        <end position="80"/>
    </location>
</feature>
<name>A0A1M7PUH5_9ACTN</name>
<feature type="compositionally biased region" description="Gly residues" evidence="1">
    <location>
        <begin position="67"/>
        <end position="78"/>
    </location>
</feature>
<reference evidence="2 3" key="1">
    <citation type="submission" date="2016-11" db="EMBL/GenBank/DDBJ databases">
        <authorList>
            <person name="Jaros S."/>
            <person name="Januszkiewicz K."/>
            <person name="Wedrychowicz H."/>
        </authorList>
    </citation>
    <scope>NUCLEOTIDE SEQUENCE [LARGE SCALE GENOMIC DNA]</scope>
    <source>
        <strain evidence="2 3">DSM 46144</strain>
    </source>
</reference>
<evidence type="ECO:0000256" key="1">
    <source>
        <dbReference type="SAM" id="MobiDB-lite"/>
    </source>
</evidence>
<evidence type="ECO:0000313" key="2">
    <source>
        <dbReference type="EMBL" id="SHN21153.1"/>
    </source>
</evidence>
<dbReference type="Proteomes" id="UP000184440">
    <property type="component" value="Unassembled WGS sequence"/>
</dbReference>
<protein>
    <submittedName>
        <fullName evidence="2">Uncharacterized protein</fullName>
    </submittedName>
</protein>
<proteinExistence type="predicted"/>
<dbReference type="AlphaFoldDB" id="A0A1M7PUH5"/>
<dbReference type="STRING" id="134849.SAMN05443668_103709"/>
<feature type="compositionally biased region" description="Basic and acidic residues" evidence="1">
    <location>
        <begin position="44"/>
        <end position="56"/>
    </location>
</feature>
<gene>
    <name evidence="2" type="ORF">SAMN05443668_103709</name>
</gene>